<proteinExistence type="predicted"/>
<feature type="non-terminal residue" evidence="1">
    <location>
        <position position="1"/>
    </location>
</feature>
<organism evidence="1 2">
    <name type="scientific">Laccaria amethystina LaAM-08-1</name>
    <dbReference type="NCBI Taxonomy" id="1095629"/>
    <lineage>
        <taxon>Eukaryota</taxon>
        <taxon>Fungi</taxon>
        <taxon>Dikarya</taxon>
        <taxon>Basidiomycota</taxon>
        <taxon>Agaricomycotina</taxon>
        <taxon>Agaricomycetes</taxon>
        <taxon>Agaricomycetidae</taxon>
        <taxon>Agaricales</taxon>
        <taxon>Agaricineae</taxon>
        <taxon>Hydnangiaceae</taxon>
        <taxon>Laccaria</taxon>
    </lineage>
</organism>
<sequence length="57" mass="6566">EAVAHAVKRKQAFDKRVLARKPGEVTFAKGQLVQIYRSDLDDTFKTERKLLPKWSPP</sequence>
<accession>A0A0C9WMP4</accession>
<protein>
    <submittedName>
        <fullName evidence="1">Uncharacterized protein</fullName>
    </submittedName>
</protein>
<reference evidence="2" key="2">
    <citation type="submission" date="2015-01" db="EMBL/GenBank/DDBJ databases">
        <title>Evolutionary Origins and Diversification of the Mycorrhizal Mutualists.</title>
        <authorList>
            <consortium name="DOE Joint Genome Institute"/>
            <consortium name="Mycorrhizal Genomics Consortium"/>
            <person name="Kohler A."/>
            <person name="Kuo A."/>
            <person name="Nagy L.G."/>
            <person name="Floudas D."/>
            <person name="Copeland A."/>
            <person name="Barry K.W."/>
            <person name="Cichocki N."/>
            <person name="Veneault-Fourrey C."/>
            <person name="LaButti K."/>
            <person name="Lindquist E.A."/>
            <person name="Lipzen A."/>
            <person name="Lundell T."/>
            <person name="Morin E."/>
            <person name="Murat C."/>
            <person name="Riley R."/>
            <person name="Ohm R."/>
            <person name="Sun H."/>
            <person name="Tunlid A."/>
            <person name="Henrissat B."/>
            <person name="Grigoriev I.V."/>
            <person name="Hibbett D.S."/>
            <person name="Martin F."/>
        </authorList>
    </citation>
    <scope>NUCLEOTIDE SEQUENCE [LARGE SCALE GENOMIC DNA]</scope>
    <source>
        <strain evidence="2">LaAM-08-1</strain>
    </source>
</reference>
<name>A0A0C9WMP4_9AGAR</name>
<dbReference type="EMBL" id="KN839028">
    <property type="protein sequence ID" value="KIJ91290.1"/>
    <property type="molecule type" value="Genomic_DNA"/>
</dbReference>
<gene>
    <name evidence="1" type="ORF">K443DRAFT_34515</name>
</gene>
<keyword evidence="2" id="KW-1185">Reference proteome</keyword>
<dbReference type="HOGENOM" id="CLU_186480_1_0_1"/>
<evidence type="ECO:0000313" key="1">
    <source>
        <dbReference type="EMBL" id="KIJ91290.1"/>
    </source>
</evidence>
<dbReference type="Proteomes" id="UP000054477">
    <property type="component" value="Unassembled WGS sequence"/>
</dbReference>
<evidence type="ECO:0000313" key="2">
    <source>
        <dbReference type="Proteomes" id="UP000054477"/>
    </source>
</evidence>
<feature type="non-terminal residue" evidence="1">
    <location>
        <position position="57"/>
    </location>
</feature>
<reference evidence="1 2" key="1">
    <citation type="submission" date="2014-04" db="EMBL/GenBank/DDBJ databases">
        <authorList>
            <consortium name="DOE Joint Genome Institute"/>
            <person name="Kuo A."/>
            <person name="Kohler A."/>
            <person name="Nagy L.G."/>
            <person name="Floudas D."/>
            <person name="Copeland A."/>
            <person name="Barry K.W."/>
            <person name="Cichocki N."/>
            <person name="Veneault-Fourrey C."/>
            <person name="LaButti K."/>
            <person name="Lindquist E.A."/>
            <person name="Lipzen A."/>
            <person name="Lundell T."/>
            <person name="Morin E."/>
            <person name="Murat C."/>
            <person name="Sun H."/>
            <person name="Tunlid A."/>
            <person name="Henrissat B."/>
            <person name="Grigoriev I.V."/>
            <person name="Hibbett D.S."/>
            <person name="Martin F."/>
            <person name="Nordberg H.P."/>
            <person name="Cantor M.N."/>
            <person name="Hua S.X."/>
        </authorList>
    </citation>
    <scope>NUCLEOTIDE SEQUENCE [LARGE SCALE GENOMIC DNA]</scope>
    <source>
        <strain evidence="1 2">LaAM-08-1</strain>
    </source>
</reference>
<dbReference type="OrthoDB" id="3237746at2759"/>
<dbReference type="AlphaFoldDB" id="A0A0C9WMP4"/>